<comment type="caution">
    <text evidence="1">The sequence shown here is derived from an EMBL/GenBank/DDBJ whole genome shotgun (WGS) entry which is preliminary data.</text>
</comment>
<proteinExistence type="predicted"/>
<organism evidence="1 2">
    <name type="scientific">Anaerostipes amylophilus</name>
    <dbReference type="NCBI Taxonomy" id="2981779"/>
    <lineage>
        <taxon>Bacteria</taxon>
        <taxon>Bacillati</taxon>
        <taxon>Bacillota</taxon>
        <taxon>Clostridia</taxon>
        <taxon>Lachnospirales</taxon>
        <taxon>Lachnospiraceae</taxon>
        <taxon>Anaerostipes</taxon>
    </lineage>
</organism>
<name>A0ABV1ITK8_9FIRM</name>
<keyword evidence="2" id="KW-1185">Reference proteome</keyword>
<sequence>MVMIEIENIKKFMAGFLGGNLFDDFLMSEGKLSMNIAYEFDGKILKEFYDTEEWEEMKTYPYVMWQEEKEKIFSLVKGKKTPLSFQFVMMLKPDLVSNILAKYNLAIREDEVAGLFINILYDRQGLKCTAGVSRKTFVLDKTLEEAWDQEVKERFLEFL</sequence>
<gene>
    <name evidence="1" type="ORF">AAAU51_05165</name>
</gene>
<protein>
    <submittedName>
        <fullName evidence="1">DUF5721 family protein</fullName>
    </submittedName>
</protein>
<reference evidence="1 2" key="1">
    <citation type="submission" date="2024-04" db="EMBL/GenBank/DDBJ databases">
        <title>Human intestinal bacterial collection.</title>
        <authorList>
            <person name="Pauvert C."/>
            <person name="Hitch T.C.A."/>
            <person name="Clavel T."/>
        </authorList>
    </citation>
    <scope>NUCLEOTIDE SEQUENCE [LARGE SCALE GENOMIC DNA]</scope>
    <source>
        <strain evidence="1 2">CLA-AA-H249</strain>
    </source>
</reference>
<dbReference type="Proteomes" id="UP001482154">
    <property type="component" value="Unassembled WGS sequence"/>
</dbReference>
<dbReference type="EMBL" id="JBBNIN010000005">
    <property type="protein sequence ID" value="MEQ2710561.1"/>
    <property type="molecule type" value="Genomic_DNA"/>
</dbReference>
<dbReference type="InterPro" id="IPR043779">
    <property type="entry name" value="DUF5721"/>
</dbReference>
<dbReference type="RefSeq" id="WP_253029880.1">
    <property type="nucleotide sequence ID" value="NZ_JBBNIN010000005.1"/>
</dbReference>
<dbReference type="Pfam" id="PF18988">
    <property type="entry name" value="DUF5721"/>
    <property type="match status" value="1"/>
</dbReference>
<evidence type="ECO:0000313" key="2">
    <source>
        <dbReference type="Proteomes" id="UP001482154"/>
    </source>
</evidence>
<accession>A0ABV1ITK8</accession>
<evidence type="ECO:0000313" key="1">
    <source>
        <dbReference type="EMBL" id="MEQ2710561.1"/>
    </source>
</evidence>